<feature type="compositionally biased region" description="Pro residues" evidence="1">
    <location>
        <begin position="618"/>
        <end position="630"/>
    </location>
</feature>
<feature type="compositionally biased region" description="Low complexity" evidence="1">
    <location>
        <begin position="164"/>
        <end position="179"/>
    </location>
</feature>
<dbReference type="InterPro" id="IPR032722">
    <property type="entry name" value="Deaminase_XOO_2897"/>
</dbReference>
<feature type="compositionally biased region" description="Low complexity" evidence="1">
    <location>
        <begin position="534"/>
        <end position="545"/>
    </location>
</feature>
<feature type="compositionally biased region" description="Low complexity" evidence="1">
    <location>
        <begin position="631"/>
        <end position="642"/>
    </location>
</feature>
<feature type="compositionally biased region" description="Pro residues" evidence="1">
    <location>
        <begin position="353"/>
        <end position="370"/>
    </location>
</feature>
<feature type="compositionally biased region" description="Low complexity" evidence="1">
    <location>
        <begin position="207"/>
        <end position="217"/>
    </location>
</feature>
<dbReference type="AlphaFoldDB" id="A0A3Q9KTI0"/>
<feature type="compositionally biased region" description="Low complexity" evidence="1">
    <location>
        <begin position="401"/>
        <end position="439"/>
    </location>
</feature>
<sequence>MVTFAQAQERAEEWINGDMPSYQHRAVRVREFDLGFVLWAEDRADGPRSDGGGQRLVVARDSGEATLWPALPVGEVIRRYEEEYGRPDPEDEPPAPTPAAARVDLNQTSFLLSPPEWLQEAADKLGIPDRRGENATAGGGSSDNAPAGGGSSDNAPAGGGGSGNAASGNGSPGNSSPGNGSTGHGGSGNGAVGSGSSASGASGAGAAGVTAPAADSGAGSGSGAVSGSGSGSWGASGGALPRTQGAGGATAWPEAGGSVRDEAPGVPPGATPWAGTDTNADNGEDRSVPLPATVFAAPPSDVALPDSQTALIAGGSRLPPTAVAPALDDPGPAAGAPGAGGTGNTPAPGAGAVPPPYGYPQDGTPPPPAGRPYGYPQGQAAPGTPPPPQGAAVPGPPPYGYPQGPGAAPGRPLAPHAADIADAATSKAAPPPNRARGGANPPPPPGAPGTPGARPGSPPPPPAADGYVPTQFVASLGPDGTPAAPGTPPQAPAPPNAPGQTPPGGVHHAATVLAGPQVAGPGAPPPPPGPPGAPGAQPGTGAPHAPGAPRPPGVPGAPVPPGAPGAPGAPSGPGAPQPPRAPGSVHQAETVLSGPPVGGPGAPPPPPGMPGAPGGAPGMPPGVPQPPAYGYPPQQQGQPTVGPGYQAVLRFRAQDGSEQQVIRRSAPGTPHPEWQIFHELRGMNVPPDQVLELHTELESCELPGAYCARMIREQWPQARITSIAPYGADHASRQQGMSQLLAHQGELHQVADGPARPAPVRAPLPPVPPAPPIPPEGIAQELAGAFGPGVFRFEQAAVSRQGVPPVVAHTLVVAGLPLDMGPFFWAQAQPGRPVPTLAELAQERGVRPASDAGSYLVMGSDFGKAVCVQYGTANIVAVPVEAGPGGAPVAPQFVNTGLPEFQRCLALLGRMWRLRFGLNQEQAGRWTVDFQAQLASLDPAALGSPESWWSVLLEQMWDGLL</sequence>
<reference evidence="2 4" key="2">
    <citation type="submission" date="2018-12" db="EMBL/GenBank/DDBJ databases">
        <title>Streptomyces griseoviridis F1-27 complete genome.</title>
        <authorList>
            <person name="Mariita R.M."/>
            <person name="Sello J.K."/>
        </authorList>
    </citation>
    <scope>NUCLEOTIDE SEQUENCE [LARGE SCALE GENOMIC DNA]</scope>
    <source>
        <strain evidence="2 4">F1-27</strain>
    </source>
</reference>
<feature type="compositionally biased region" description="Pro residues" evidence="1">
    <location>
        <begin position="597"/>
        <end position="610"/>
    </location>
</feature>
<dbReference type="KEGG" id="sgd:ELQ87_22905"/>
<accession>A0A3Q9KTI0</accession>
<evidence type="ECO:0000313" key="2">
    <source>
        <dbReference type="EMBL" id="AZS86786.1"/>
    </source>
</evidence>
<organism evidence="2 4">
    <name type="scientific">Streptomyces griseoviridis</name>
    <dbReference type="NCBI Taxonomy" id="45398"/>
    <lineage>
        <taxon>Bacteria</taxon>
        <taxon>Bacillati</taxon>
        <taxon>Actinomycetota</taxon>
        <taxon>Actinomycetes</taxon>
        <taxon>Kitasatosporales</taxon>
        <taxon>Streptomycetaceae</taxon>
        <taxon>Streptomyces</taxon>
    </lineage>
</organism>
<dbReference type="Pfam" id="PF14435">
    <property type="entry name" value="SUKH-4"/>
    <property type="match status" value="1"/>
</dbReference>
<feature type="compositionally biased region" description="Pro residues" evidence="1">
    <location>
        <begin position="383"/>
        <end position="400"/>
    </location>
</feature>
<feature type="compositionally biased region" description="Gly residues" evidence="1">
    <location>
        <begin position="218"/>
        <end position="237"/>
    </location>
</feature>
<feature type="compositionally biased region" description="Gly residues" evidence="1">
    <location>
        <begin position="137"/>
        <end position="163"/>
    </location>
</feature>
<evidence type="ECO:0000256" key="1">
    <source>
        <dbReference type="SAM" id="MobiDB-lite"/>
    </source>
</evidence>
<feature type="compositionally biased region" description="Low complexity" evidence="1">
    <location>
        <begin position="323"/>
        <end position="336"/>
    </location>
</feature>
<gene>
    <name evidence="3" type="ORF">DDJ31_16360</name>
    <name evidence="2" type="ORF">ELQ87_22905</name>
</gene>
<reference evidence="3 5" key="1">
    <citation type="submission" date="2018-04" db="EMBL/GenBank/DDBJ databases">
        <title>Complete genome sequences of Streptomyces griseoviridis K61 and characterization of antagonistic properties of biological control agents.</title>
        <authorList>
            <person name="Mariita R.M."/>
            <person name="Sello J.K."/>
        </authorList>
    </citation>
    <scope>NUCLEOTIDE SEQUENCE [LARGE SCALE GENOMIC DNA]</scope>
    <source>
        <strain evidence="3 5">K61</strain>
    </source>
</reference>
<feature type="compositionally biased region" description="Pro residues" evidence="1">
    <location>
        <begin position="522"/>
        <end position="533"/>
    </location>
</feature>
<evidence type="ECO:0000313" key="3">
    <source>
        <dbReference type="EMBL" id="QCN86356.1"/>
    </source>
</evidence>
<feature type="compositionally biased region" description="Gly residues" evidence="1">
    <location>
        <begin position="180"/>
        <end position="193"/>
    </location>
</feature>
<evidence type="ECO:0008006" key="6">
    <source>
        <dbReference type="Google" id="ProtNLM"/>
    </source>
</evidence>
<feature type="region of interest" description="Disordered" evidence="1">
    <location>
        <begin position="128"/>
        <end position="642"/>
    </location>
</feature>
<dbReference type="EMBL" id="CP034687">
    <property type="protein sequence ID" value="AZS86786.1"/>
    <property type="molecule type" value="Genomic_DNA"/>
</dbReference>
<dbReference type="Proteomes" id="UP000271291">
    <property type="component" value="Chromosome"/>
</dbReference>
<dbReference type="Proteomes" id="UP000501753">
    <property type="component" value="Chromosome"/>
</dbReference>
<evidence type="ECO:0000313" key="4">
    <source>
        <dbReference type="Proteomes" id="UP000271291"/>
    </source>
</evidence>
<dbReference type="RefSeq" id="WP_127179595.1">
    <property type="nucleotide sequence ID" value="NZ_CP029078.1"/>
</dbReference>
<proteinExistence type="predicted"/>
<dbReference type="OrthoDB" id="4334423at2"/>
<name>A0A3Q9KTI0_STRGD</name>
<evidence type="ECO:0000313" key="5">
    <source>
        <dbReference type="Proteomes" id="UP000501753"/>
    </source>
</evidence>
<dbReference type="InterPro" id="IPR025851">
    <property type="entry name" value="SUKH-4"/>
</dbReference>
<dbReference type="EMBL" id="CP029078">
    <property type="protein sequence ID" value="QCN86356.1"/>
    <property type="molecule type" value="Genomic_DNA"/>
</dbReference>
<feature type="compositionally biased region" description="Pro residues" evidence="1">
    <location>
        <begin position="485"/>
        <end position="501"/>
    </location>
</feature>
<feature type="compositionally biased region" description="Low complexity" evidence="1">
    <location>
        <begin position="371"/>
        <end position="382"/>
    </location>
</feature>
<keyword evidence="5" id="KW-1185">Reference proteome</keyword>
<protein>
    <recommendedName>
        <fullName evidence="6">SUKH-4 family immunity protein</fullName>
    </recommendedName>
</protein>
<feature type="compositionally biased region" description="Pro residues" evidence="1">
    <location>
        <begin position="546"/>
        <end position="564"/>
    </location>
</feature>
<dbReference type="Pfam" id="PF14440">
    <property type="entry name" value="XOO_2897-deam"/>
    <property type="match status" value="1"/>
</dbReference>